<dbReference type="OrthoDB" id="10059120at2759"/>
<dbReference type="InterPro" id="IPR038586">
    <property type="entry name" value="Tctex-1-like_sf"/>
</dbReference>
<dbReference type="RefSeq" id="XP_067820105.1">
    <property type="nucleotide sequence ID" value="XM_067967509.1"/>
</dbReference>
<comment type="caution">
    <text evidence="1">The sequence shown here is derived from an EMBL/GenBank/DDBJ whole genome shotgun (WGS) entry which is preliminary data.</text>
</comment>
<dbReference type="EMBL" id="SHOA02000001">
    <property type="protein sequence ID" value="TDH70606.1"/>
    <property type="molecule type" value="Genomic_DNA"/>
</dbReference>
<evidence type="ECO:0000313" key="1">
    <source>
        <dbReference type="EMBL" id="TDH70606.1"/>
    </source>
</evidence>
<evidence type="ECO:0000313" key="2">
    <source>
        <dbReference type="Proteomes" id="UP000294530"/>
    </source>
</evidence>
<dbReference type="Pfam" id="PF03645">
    <property type="entry name" value="Tctex-1"/>
    <property type="match status" value="1"/>
</dbReference>
<dbReference type="GO" id="GO:0007018">
    <property type="term" value="P:microtubule-based movement"/>
    <property type="evidence" value="ECO:0007669"/>
    <property type="project" value="TreeGrafter"/>
</dbReference>
<dbReference type="GO" id="GO:0045505">
    <property type="term" value="F:dynein intermediate chain binding"/>
    <property type="evidence" value="ECO:0007669"/>
    <property type="project" value="TreeGrafter"/>
</dbReference>
<dbReference type="GeneID" id="94353180"/>
<keyword evidence="2" id="KW-1185">Reference proteome</keyword>
<proteinExistence type="predicted"/>
<accession>A0A976IG70</accession>
<dbReference type="KEGG" id="blac:94353180"/>
<sequence length="156" mass="17990">MSCNRPSKRRKIIMENAAVRGHKWRYTYGRRFVCEKAQQLIGYCLQYEFRKIQSEVKTITQEVPDKVLAGHNYHASDVHQWTNEISSQCLKELKGVANGSAGFKYIVNCTILQKRNAGYHTNSSCFWDAERDGNVSIRWENATMTCVLTVFCVSLQ</sequence>
<dbReference type="Gene3D" id="3.30.1140.40">
    <property type="entry name" value="Tctex-1"/>
    <property type="match status" value="1"/>
</dbReference>
<evidence type="ECO:0008006" key="3">
    <source>
        <dbReference type="Google" id="ProtNLM"/>
    </source>
</evidence>
<reference evidence="1 2" key="1">
    <citation type="journal article" date="2021" name="Genome Biol.">
        <title>AFLAP: assembly-free linkage analysis pipeline using k-mers from genome sequencing data.</title>
        <authorList>
            <person name="Fletcher K."/>
            <person name="Zhang L."/>
            <person name="Gil J."/>
            <person name="Han R."/>
            <person name="Cavanaugh K."/>
            <person name="Michelmore R."/>
        </authorList>
    </citation>
    <scope>NUCLEOTIDE SEQUENCE [LARGE SCALE GENOMIC DNA]</scope>
    <source>
        <strain evidence="1 2">SF5</strain>
    </source>
</reference>
<name>A0A976IG70_BRELC</name>
<organism evidence="1 2">
    <name type="scientific">Bremia lactucae</name>
    <name type="common">Lettuce downy mildew</name>
    <dbReference type="NCBI Taxonomy" id="4779"/>
    <lineage>
        <taxon>Eukaryota</taxon>
        <taxon>Sar</taxon>
        <taxon>Stramenopiles</taxon>
        <taxon>Oomycota</taxon>
        <taxon>Peronosporomycetes</taxon>
        <taxon>Peronosporales</taxon>
        <taxon>Peronosporaceae</taxon>
        <taxon>Bremia</taxon>
    </lineage>
</organism>
<protein>
    <recommendedName>
        <fullName evidence="3">Dynein light chain</fullName>
    </recommendedName>
</protein>
<dbReference type="PANTHER" id="PTHR21255">
    <property type="entry name" value="T-COMPLEX-ASSOCIATED-TESTIS-EXPRESSED 1/ DYNEIN LIGHT CHAIN"/>
    <property type="match status" value="1"/>
</dbReference>
<dbReference type="Proteomes" id="UP000294530">
    <property type="component" value="Unassembled WGS sequence"/>
</dbReference>
<dbReference type="GO" id="GO:0005868">
    <property type="term" value="C:cytoplasmic dynein complex"/>
    <property type="evidence" value="ECO:0007669"/>
    <property type="project" value="TreeGrafter"/>
</dbReference>
<dbReference type="GO" id="GO:0005737">
    <property type="term" value="C:cytoplasm"/>
    <property type="evidence" value="ECO:0007669"/>
    <property type="project" value="TreeGrafter"/>
</dbReference>
<dbReference type="CDD" id="cd21455">
    <property type="entry name" value="DLC-like_DYNLT1_DYNLT3"/>
    <property type="match status" value="1"/>
</dbReference>
<dbReference type="PANTHER" id="PTHR21255:SF4">
    <property type="entry name" value="DYNEIN LIGHT CHAIN TCTEX-TYPE"/>
    <property type="match status" value="1"/>
</dbReference>
<gene>
    <name evidence="1" type="ORF">CCR75_009470</name>
</gene>
<dbReference type="InterPro" id="IPR005334">
    <property type="entry name" value="Tctex-1-like"/>
</dbReference>
<dbReference type="AlphaFoldDB" id="A0A976IG70"/>